<evidence type="ECO:0000256" key="3">
    <source>
        <dbReference type="ARBA" id="ARBA00023159"/>
    </source>
</evidence>
<evidence type="ECO:0000256" key="1">
    <source>
        <dbReference type="ARBA" id="ARBA00023015"/>
    </source>
</evidence>
<keyword evidence="8" id="KW-1185">Reference proteome</keyword>
<keyword evidence="2" id="KW-0238">DNA-binding</keyword>
<feature type="non-terminal residue" evidence="7">
    <location>
        <position position="120"/>
    </location>
</feature>
<evidence type="ECO:0000313" key="7">
    <source>
        <dbReference type="EMBL" id="NXH71082.1"/>
    </source>
</evidence>
<reference evidence="7 8" key="1">
    <citation type="submission" date="2019-09" db="EMBL/GenBank/DDBJ databases">
        <title>Bird 10,000 Genomes (B10K) Project - Family phase.</title>
        <authorList>
            <person name="Zhang G."/>
        </authorList>
    </citation>
    <scope>NUCLEOTIDE SEQUENCE [LARGE SCALE GENOMIC DNA]</scope>
    <source>
        <strain evidence="7">B10K-DU-001-32</strain>
        <tissue evidence="7">Muscle</tissue>
    </source>
</reference>
<evidence type="ECO:0000256" key="4">
    <source>
        <dbReference type="ARBA" id="ARBA00023163"/>
    </source>
</evidence>
<organism evidence="7 8">
    <name type="scientific">Oceanodroma tethys</name>
    <name type="common">Wedge-rumped storm-petrel</name>
    <name type="synonym">Hydrobates tethys</name>
    <dbReference type="NCBI Taxonomy" id="79633"/>
    <lineage>
        <taxon>Eukaryota</taxon>
        <taxon>Metazoa</taxon>
        <taxon>Chordata</taxon>
        <taxon>Craniata</taxon>
        <taxon>Vertebrata</taxon>
        <taxon>Euteleostomi</taxon>
        <taxon>Archelosauria</taxon>
        <taxon>Archosauria</taxon>
        <taxon>Dinosauria</taxon>
        <taxon>Saurischia</taxon>
        <taxon>Theropoda</taxon>
        <taxon>Coelurosauria</taxon>
        <taxon>Aves</taxon>
        <taxon>Neognathae</taxon>
        <taxon>Neoaves</taxon>
        <taxon>Aequornithes</taxon>
        <taxon>Procellariiformes</taxon>
        <taxon>Hydrobatidae</taxon>
        <taxon>Oceanodroma</taxon>
    </lineage>
</organism>
<dbReference type="OrthoDB" id="674948at2759"/>
<evidence type="ECO:0000256" key="2">
    <source>
        <dbReference type="ARBA" id="ARBA00023125"/>
    </source>
</evidence>
<sequence>QAPGSLLRQSQGQFQELVLTEDEKKLLAKEGVSLPTQLPLTKVGPTLPGKGADCPPLPDLVPFSLSPRMSACTAQNQELQRKVLHLEKQNSSLLEQLKKLQALVVQSSNKAAQTGTCIAV</sequence>
<dbReference type="GO" id="GO:0005634">
    <property type="term" value="C:nucleus"/>
    <property type="evidence" value="ECO:0007669"/>
    <property type="project" value="TreeGrafter"/>
</dbReference>
<dbReference type="EMBL" id="VWZR01007737">
    <property type="protein sequence ID" value="NXH71082.1"/>
    <property type="molecule type" value="Genomic_DNA"/>
</dbReference>
<dbReference type="PANTHER" id="PTHR45996">
    <property type="entry name" value="AGAP001464-PB"/>
    <property type="match status" value="1"/>
</dbReference>
<name>A0A7K9M7P2_OCETE</name>
<feature type="coiled-coil region" evidence="6">
    <location>
        <begin position="69"/>
        <end position="103"/>
    </location>
</feature>
<keyword evidence="6" id="KW-0175">Coiled coil</keyword>
<evidence type="ECO:0000256" key="5">
    <source>
        <dbReference type="ARBA" id="ARBA00023242"/>
    </source>
</evidence>
<keyword evidence="4" id="KW-0804">Transcription</keyword>
<dbReference type="Proteomes" id="UP000527232">
    <property type="component" value="Unassembled WGS sequence"/>
</dbReference>
<keyword evidence="1" id="KW-0805">Transcription regulation</keyword>
<feature type="non-terminal residue" evidence="7">
    <location>
        <position position="1"/>
    </location>
</feature>
<dbReference type="InterPro" id="IPR051381">
    <property type="entry name" value="CREB_ATF_subfamily"/>
</dbReference>
<keyword evidence="3" id="KW-0010">Activator</keyword>
<dbReference type="GO" id="GO:0000978">
    <property type="term" value="F:RNA polymerase II cis-regulatory region sequence-specific DNA binding"/>
    <property type="evidence" value="ECO:0007669"/>
    <property type="project" value="TreeGrafter"/>
</dbReference>
<dbReference type="PANTHER" id="PTHR45996:SF1">
    <property type="entry name" value="CYCLIC AMP-RESPONSIVE ELEMENT-BINDING PROTEIN 3-LIKE PROTEIN 3"/>
    <property type="match status" value="1"/>
</dbReference>
<dbReference type="GO" id="GO:0000981">
    <property type="term" value="F:DNA-binding transcription factor activity, RNA polymerase II-specific"/>
    <property type="evidence" value="ECO:0007669"/>
    <property type="project" value="TreeGrafter"/>
</dbReference>
<evidence type="ECO:0000256" key="6">
    <source>
        <dbReference type="SAM" id="Coils"/>
    </source>
</evidence>
<gene>
    <name evidence="7" type="primary">Creb3l3</name>
    <name evidence="7" type="ORF">HYDTET_R06457</name>
</gene>
<accession>A0A7K9M7P2</accession>
<evidence type="ECO:0000313" key="8">
    <source>
        <dbReference type="Proteomes" id="UP000527232"/>
    </source>
</evidence>
<dbReference type="AlphaFoldDB" id="A0A7K9M7P2"/>
<keyword evidence="5" id="KW-0539">Nucleus</keyword>
<comment type="caution">
    <text evidence="7">The sequence shown here is derived from an EMBL/GenBank/DDBJ whole genome shotgun (WGS) entry which is preliminary data.</text>
</comment>
<proteinExistence type="predicted"/>
<protein>
    <submittedName>
        <fullName evidence="7">CR3L3 protein</fullName>
    </submittedName>
</protein>